<dbReference type="Pfam" id="PF10509">
    <property type="entry name" value="GalKase_gal_bdg"/>
    <property type="match status" value="1"/>
</dbReference>
<evidence type="ECO:0000313" key="15">
    <source>
        <dbReference type="EMBL" id="ROZ61787.1"/>
    </source>
</evidence>
<dbReference type="GO" id="GO:0005524">
    <property type="term" value="F:ATP binding"/>
    <property type="evidence" value="ECO:0007669"/>
    <property type="project" value="UniProtKB-UniRule"/>
</dbReference>
<keyword evidence="9" id="KW-0299">Galactose metabolism</keyword>
<evidence type="ECO:0000259" key="12">
    <source>
        <dbReference type="Pfam" id="PF00288"/>
    </source>
</evidence>
<accession>A0A3N3ZMC0</accession>
<dbReference type="PANTHER" id="PTHR10457">
    <property type="entry name" value="MEVALONATE KINASE/GALACTOKINASE"/>
    <property type="match status" value="1"/>
</dbReference>
<dbReference type="InterPro" id="IPR020568">
    <property type="entry name" value="Ribosomal_Su5_D2-typ_SF"/>
</dbReference>
<evidence type="ECO:0000256" key="7">
    <source>
        <dbReference type="ARBA" id="ARBA00022840"/>
    </source>
</evidence>
<gene>
    <name evidence="15" type="primary">galK</name>
    <name evidence="15" type="ORF">EDL96_12410</name>
</gene>
<evidence type="ECO:0000256" key="1">
    <source>
        <dbReference type="ARBA" id="ARBA00006566"/>
    </source>
</evidence>
<dbReference type="InterPro" id="IPR014721">
    <property type="entry name" value="Ribsml_uS5_D2-typ_fold_subgr"/>
</dbReference>
<dbReference type="InterPro" id="IPR000705">
    <property type="entry name" value="Galactokinase"/>
</dbReference>
<dbReference type="FunFam" id="3.30.70.890:FF:000001">
    <property type="entry name" value="Galactokinase"/>
    <property type="match status" value="1"/>
</dbReference>
<dbReference type="InterPro" id="IPR006206">
    <property type="entry name" value="Mevalonate/galactokinase"/>
</dbReference>
<dbReference type="InterPro" id="IPR006204">
    <property type="entry name" value="GHMP_kinase_N_dom"/>
</dbReference>
<dbReference type="PIRSF" id="PIRSF000530">
    <property type="entry name" value="Galactokinase"/>
    <property type="match status" value="1"/>
</dbReference>
<dbReference type="EMBL" id="RKMF01000018">
    <property type="protein sequence ID" value="ROZ61787.1"/>
    <property type="molecule type" value="Genomic_DNA"/>
</dbReference>
<sequence>MVHSGESNRARALAGEFQRHFDVEPDGVWRAPGRVNLIGEHLDYNNGLVLPFAIDRSAMVAVRLVPDREESDLTSTWIDPRTGEPARARLVVRDVQPGSVSGWASGPAGVAWALEQAAGVHVPAFELMLDSNVPVGSGLSSSHAVEVAVAMALNDLTNAGLSRRDLARVTQRAENEFVGAPTGIMDQSASLLATSGHAALLDCRTLEVEHIPLQLAEAGLRIVVVDTCVAHSNDDGGYAARRAACERGAAALGVESLGDLPVDADISDLDEATLPRVRHVLRERARVDAGVEHLRAGRWAELGKELTESHNSLRDDYQVSCPELDVAVERMLGAGALGARMTGAGFGGSAIGLVPADDLESVKVEVLAAFDERGWQSPRLFTVLPGPGASRVG</sequence>
<dbReference type="InterPro" id="IPR036554">
    <property type="entry name" value="GHMP_kinase_C_sf"/>
</dbReference>
<dbReference type="Pfam" id="PF08544">
    <property type="entry name" value="GHMP_kinases_C"/>
    <property type="match status" value="1"/>
</dbReference>
<evidence type="ECO:0000256" key="5">
    <source>
        <dbReference type="ARBA" id="ARBA00022741"/>
    </source>
</evidence>
<protein>
    <recommendedName>
        <fullName evidence="11">Galactokinase</fullName>
        <ecNumber evidence="11">2.7.1.6</ecNumber>
    </recommendedName>
</protein>
<dbReference type="PRINTS" id="PR00959">
    <property type="entry name" value="MEVGALKINASE"/>
</dbReference>
<dbReference type="InterPro" id="IPR019539">
    <property type="entry name" value="GalKase_N"/>
</dbReference>
<comment type="caution">
    <text evidence="15">The sequence shown here is derived from an EMBL/GenBank/DDBJ whole genome shotgun (WGS) entry which is preliminary data.</text>
</comment>
<evidence type="ECO:0000259" key="13">
    <source>
        <dbReference type="Pfam" id="PF08544"/>
    </source>
</evidence>
<dbReference type="Gene3D" id="3.30.230.10">
    <property type="match status" value="1"/>
</dbReference>
<dbReference type="InterPro" id="IPR013750">
    <property type="entry name" value="GHMP_kinase_C_dom"/>
</dbReference>
<reference evidence="15 16" key="1">
    <citation type="submission" date="2018-10" db="EMBL/GenBank/DDBJ databases">
        <title>Kocuria sp. M5W7-7, whole genome shotgun sequence.</title>
        <authorList>
            <person name="Tuo L."/>
        </authorList>
    </citation>
    <scope>NUCLEOTIDE SEQUENCE [LARGE SCALE GENOMIC DNA]</scope>
    <source>
        <strain evidence="15 16">M5W7-7</strain>
    </source>
</reference>
<dbReference type="GO" id="GO:0006012">
    <property type="term" value="P:galactose metabolic process"/>
    <property type="evidence" value="ECO:0007669"/>
    <property type="project" value="UniProtKB-UniRule"/>
</dbReference>
<dbReference type="OrthoDB" id="250531at2"/>
<dbReference type="Pfam" id="PF00288">
    <property type="entry name" value="GHMP_kinases_N"/>
    <property type="match status" value="1"/>
</dbReference>
<keyword evidence="8" id="KW-0460">Magnesium</keyword>
<dbReference type="PANTHER" id="PTHR10457:SF7">
    <property type="entry name" value="GALACTOKINASE-RELATED"/>
    <property type="match status" value="1"/>
</dbReference>
<comment type="similarity">
    <text evidence="1">Belongs to the GHMP kinase family. GalK subfamily.</text>
</comment>
<dbReference type="SUPFAM" id="SSF54211">
    <property type="entry name" value="Ribosomal protein S5 domain 2-like"/>
    <property type="match status" value="1"/>
</dbReference>
<feature type="domain" description="GHMP kinase N-terminal" evidence="12">
    <location>
        <begin position="109"/>
        <end position="192"/>
    </location>
</feature>
<evidence type="ECO:0000256" key="8">
    <source>
        <dbReference type="ARBA" id="ARBA00022842"/>
    </source>
</evidence>
<evidence type="ECO:0000256" key="6">
    <source>
        <dbReference type="ARBA" id="ARBA00022777"/>
    </source>
</evidence>
<keyword evidence="5" id="KW-0547">Nucleotide-binding</keyword>
<dbReference type="GO" id="GO:0004335">
    <property type="term" value="F:galactokinase activity"/>
    <property type="evidence" value="ECO:0007669"/>
    <property type="project" value="UniProtKB-UniRule"/>
</dbReference>
<keyword evidence="16" id="KW-1185">Reference proteome</keyword>
<feature type="domain" description="GHMP kinase C-terminal" evidence="13">
    <location>
        <begin position="294"/>
        <end position="370"/>
    </location>
</feature>
<evidence type="ECO:0000256" key="11">
    <source>
        <dbReference type="NCBIfam" id="TIGR00131"/>
    </source>
</evidence>
<evidence type="ECO:0000256" key="3">
    <source>
        <dbReference type="ARBA" id="ARBA00022679"/>
    </source>
</evidence>
<keyword evidence="10" id="KW-0119">Carbohydrate metabolism</keyword>
<proteinExistence type="inferred from homology"/>
<dbReference type="NCBIfam" id="TIGR00131">
    <property type="entry name" value="gal_kin"/>
    <property type="match status" value="1"/>
</dbReference>
<dbReference type="EC" id="2.7.1.6" evidence="11"/>
<dbReference type="SUPFAM" id="SSF55060">
    <property type="entry name" value="GHMP Kinase, C-terminal domain"/>
    <property type="match status" value="1"/>
</dbReference>
<dbReference type="Proteomes" id="UP000270616">
    <property type="component" value="Unassembled WGS sequence"/>
</dbReference>
<keyword evidence="3 15" id="KW-0808">Transferase</keyword>
<feature type="domain" description="Galactokinase N-terminal" evidence="14">
    <location>
        <begin position="16"/>
        <end position="63"/>
    </location>
</feature>
<keyword evidence="4" id="KW-0479">Metal-binding</keyword>
<dbReference type="PROSITE" id="PS00106">
    <property type="entry name" value="GALACTOKINASE"/>
    <property type="match status" value="1"/>
</dbReference>
<evidence type="ECO:0000259" key="14">
    <source>
        <dbReference type="Pfam" id="PF10509"/>
    </source>
</evidence>
<evidence type="ECO:0000256" key="10">
    <source>
        <dbReference type="ARBA" id="ARBA00023277"/>
    </source>
</evidence>
<evidence type="ECO:0000256" key="9">
    <source>
        <dbReference type="ARBA" id="ARBA00023144"/>
    </source>
</evidence>
<dbReference type="InterPro" id="IPR019741">
    <property type="entry name" value="Galactokinase_CS"/>
</dbReference>
<keyword evidence="7" id="KW-0067">ATP-binding</keyword>
<evidence type="ECO:0000256" key="2">
    <source>
        <dbReference type="ARBA" id="ARBA00022490"/>
    </source>
</evidence>
<evidence type="ECO:0000313" key="16">
    <source>
        <dbReference type="Proteomes" id="UP000270616"/>
    </source>
</evidence>
<dbReference type="PRINTS" id="PR00473">
    <property type="entry name" value="GALCTOKINASE"/>
</dbReference>
<dbReference type="Gene3D" id="3.30.70.890">
    <property type="entry name" value="GHMP kinase, C-terminal domain"/>
    <property type="match status" value="1"/>
</dbReference>
<organism evidence="15 16">
    <name type="scientific">Kocuria soli</name>
    <dbReference type="NCBI Taxonomy" id="2485125"/>
    <lineage>
        <taxon>Bacteria</taxon>
        <taxon>Bacillati</taxon>
        <taxon>Actinomycetota</taxon>
        <taxon>Actinomycetes</taxon>
        <taxon>Micrococcales</taxon>
        <taxon>Micrococcaceae</taxon>
        <taxon>Kocuria</taxon>
    </lineage>
</organism>
<dbReference type="GO" id="GO:0005829">
    <property type="term" value="C:cytosol"/>
    <property type="evidence" value="ECO:0007669"/>
    <property type="project" value="TreeGrafter"/>
</dbReference>
<dbReference type="FunFam" id="3.30.230.10:FF:000017">
    <property type="entry name" value="Galactokinase"/>
    <property type="match status" value="1"/>
</dbReference>
<keyword evidence="2" id="KW-0963">Cytoplasm</keyword>
<evidence type="ECO:0000256" key="4">
    <source>
        <dbReference type="ARBA" id="ARBA00022723"/>
    </source>
</evidence>
<dbReference type="GO" id="GO:0046872">
    <property type="term" value="F:metal ion binding"/>
    <property type="evidence" value="ECO:0007669"/>
    <property type="project" value="UniProtKB-KW"/>
</dbReference>
<dbReference type="AlphaFoldDB" id="A0A3N3ZMC0"/>
<name>A0A3N3ZMC0_9MICC</name>
<keyword evidence="6 15" id="KW-0418">Kinase</keyword>